<dbReference type="Proteomes" id="UP000284403">
    <property type="component" value="Unassembled WGS sequence"/>
</dbReference>
<reference evidence="2 3" key="1">
    <citation type="journal article" date="2018" name="BMC Genomics">
        <title>Genomic comparison of Trypanosoma conorhini and Trypanosoma rangeli to Trypanosoma cruzi strains of high and low virulence.</title>
        <authorList>
            <person name="Bradwell K.R."/>
            <person name="Koparde V.N."/>
            <person name="Matveyev A.V."/>
            <person name="Serrano M.G."/>
            <person name="Alves J.M."/>
            <person name="Parikh H."/>
            <person name="Huang B."/>
            <person name="Lee V."/>
            <person name="Espinosa-Alvarez O."/>
            <person name="Ortiz P.A."/>
            <person name="Costa-Martins A.G."/>
            <person name="Teixeira M.M."/>
            <person name="Buck G.A."/>
        </authorList>
    </citation>
    <scope>NUCLEOTIDE SEQUENCE [LARGE SCALE GENOMIC DNA]</scope>
    <source>
        <strain evidence="2 3">025E</strain>
    </source>
</reference>
<comment type="caution">
    <text evidence="2">The sequence shown here is derived from an EMBL/GenBank/DDBJ whole genome shotgun (WGS) entry which is preliminary data.</text>
</comment>
<proteinExistence type="predicted"/>
<evidence type="ECO:0000313" key="2">
    <source>
        <dbReference type="EMBL" id="RNF27739.1"/>
    </source>
</evidence>
<evidence type="ECO:0000313" key="3">
    <source>
        <dbReference type="Proteomes" id="UP000284403"/>
    </source>
</evidence>
<protein>
    <submittedName>
        <fullName evidence="2">Uncharacterized protein</fullName>
    </submittedName>
</protein>
<dbReference type="EMBL" id="MKKU01000001">
    <property type="protein sequence ID" value="RNF27739.1"/>
    <property type="molecule type" value="Genomic_DNA"/>
</dbReference>
<evidence type="ECO:0000256" key="1">
    <source>
        <dbReference type="SAM" id="MobiDB-lite"/>
    </source>
</evidence>
<sequence>MSCGVSSRPTMRRCFILMHRLVHCSGLCRRPCVGHTKPRSEVQRLSWSDSRRGAQTHCVREMRSRKRRRARKKRQGEERTEVRKRKRRWRFRGATSRRRCGL</sequence>
<gene>
    <name evidence="2" type="ORF">Tco025E_00123</name>
</gene>
<feature type="compositionally biased region" description="Basic residues" evidence="1">
    <location>
        <begin position="63"/>
        <end position="74"/>
    </location>
</feature>
<feature type="region of interest" description="Disordered" evidence="1">
    <location>
        <begin position="43"/>
        <end position="102"/>
    </location>
</feature>
<keyword evidence="3" id="KW-1185">Reference proteome</keyword>
<feature type="compositionally biased region" description="Basic residues" evidence="1">
    <location>
        <begin position="82"/>
        <end position="102"/>
    </location>
</feature>
<dbReference type="AlphaFoldDB" id="A0A3R7LI54"/>
<name>A0A3R7LI54_9TRYP</name>
<dbReference type="RefSeq" id="XP_029232945.1">
    <property type="nucleotide sequence ID" value="XM_029367072.1"/>
</dbReference>
<dbReference type="GeneID" id="40313734"/>
<accession>A0A3R7LI54</accession>
<organism evidence="2 3">
    <name type="scientific">Trypanosoma conorhini</name>
    <dbReference type="NCBI Taxonomy" id="83891"/>
    <lineage>
        <taxon>Eukaryota</taxon>
        <taxon>Discoba</taxon>
        <taxon>Euglenozoa</taxon>
        <taxon>Kinetoplastea</taxon>
        <taxon>Metakinetoplastina</taxon>
        <taxon>Trypanosomatida</taxon>
        <taxon>Trypanosomatidae</taxon>
        <taxon>Trypanosoma</taxon>
    </lineage>
</organism>